<comment type="caution">
    <text evidence="1">The sequence shown here is derived from an EMBL/GenBank/DDBJ whole genome shotgun (WGS) entry which is preliminary data.</text>
</comment>
<keyword evidence="2" id="KW-1185">Reference proteome</keyword>
<gene>
    <name evidence="1" type="ORF">H6A01_09345</name>
</gene>
<proteinExistence type="predicted"/>
<dbReference type="RefSeq" id="WP_205088394.1">
    <property type="nucleotide sequence ID" value="NZ_JACJLA010000022.1"/>
</dbReference>
<evidence type="ECO:0000313" key="1">
    <source>
        <dbReference type="EMBL" id="MBM6913520.1"/>
    </source>
</evidence>
<name>A0ABS2GI69_9FIRM</name>
<evidence type="ECO:0000313" key="2">
    <source>
        <dbReference type="Proteomes" id="UP000707138"/>
    </source>
</evidence>
<dbReference type="EMBL" id="JACJLA010000022">
    <property type="protein sequence ID" value="MBM6913520.1"/>
    <property type="molecule type" value="Genomic_DNA"/>
</dbReference>
<organism evidence="1 2">
    <name type="scientific">Veillonella magna</name>
    <dbReference type="NCBI Taxonomy" id="464322"/>
    <lineage>
        <taxon>Bacteria</taxon>
        <taxon>Bacillati</taxon>
        <taxon>Bacillota</taxon>
        <taxon>Negativicutes</taxon>
        <taxon>Veillonellales</taxon>
        <taxon>Veillonellaceae</taxon>
        <taxon>Veillonella</taxon>
    </lineage>
</organism>
<accession>A0ABS2GI69</accession>
<keyword evidence="1" id="KW-0675">Receptor</keyword>
<dbReference type="Proteomes" id="UP000707138">
    <property type="component" value="Unassembled WGS sequence"/>
</dbReference>
<reference evidence="1 2" key="1">
    <citation type="journal article" date="2021" name="Sci. Rep.">
        <title>The distribution of antibiotic resistance genes in chicken gut microbiota commensals.</title>
        <authorList>
            <person name="Juricova H."/>
            <person name="Matiasovicova J."/>
            <person name="Kubasova T."/>
            <person name="Cejkova D."/>
            <person name="Rychlik I."/>
        </authorList>
    </citation>
    <scope>NUCLEOTIDE SEQUENCE [LARGE SCALE GENOMIC DNA]</scope>
    <source>
        <strain evidence="1 2">An537</strain>
    </source>
</reference>
<sequence>MKSKWIVSLFGVMGLVGFIGATTVADATLPSGPKYTLTRADYGKSFGTAPSAADMNVIGVNIGTPVSAVIKSLGKPDSWENQKHGLSAIIRYGGIAFGLIGRGDNATVANIVLTNRDATTARGVAVGDSLEKVYEVYGTPDFIIKENQTWIYGSLDHPSGNRSGITFGYNDNNRVTDIVIENTDVTGDLW</sequence>
<protein>
    <submittedName>
        <fullName evidence="1">TonB-dependent receptor</fullName>
    </submittedName>
</protein>